<dbReference type="GO" id="GO:0016491">
    <property type="term" value="F:oxidoreductase activity"/>
    <property type="evidence" value="ECO:0007669"/>
    <property type="project" value="InterPro"/>
</dbReference>
<evidence type="ECO:0000259" key="5">
    <source>
        <dbReference type="Pfam" id="PF07992"/>
    </source>
</evidence>
<name>Q1QDY1_PSYCK</name>
<dbReference type="PRINTS" id="PR00411">
    <property type="entry name" value="PNDRDTASEI"/>
</dbReference>
<evidence type="ECO:0000256" key="3">
    <source>
        <dbReference type="ARBA" id="ARBA00022630"/>
    </source>
</evidence>
<accession>Q1QDY1</accession>
<comment type="cofactor">
    <cofactor evidence="1">
        <name>FAD</name>
        <dbReference type="ChEBI" id="CHEBI:57692"/>
    </cofactor>
</comment>
<dbReference type="Pfam" id="PF07992">
    <property type="entry name" value="Pyr_redox_2"/>
    <property type="match status" value="1"/>
</dbReference>
<proteinExistence type="inferred from homology"/>
<dbReference type="KEGG" id="pcr:Pcryo_0338"/>
<dbReference type="AlphaFoldDB" id="Q1QDY1"/>
<dbReference type="InterPro" id="IPR050260">
    <property type="entry name" value="FAD-bd_OxRdtase"/>
</dbReference>
<dbReference type="eggNOG" id="COG0446">
    <property type="taxonomic scope" value="Bacteria"/>
</dbReference>
<comment type="similarity">
    <text evidence="2">Belongs to the FAD-dependent oxidoreductase family.</text>
</comment>
<keyword evidence="3" id="KW-0285">Flavoprotein</keyword>
<evidence type="ECO:0000313" key="6">
    <source>
        <dbReference type="EMBL" id="ABE74122.1"/>
    </source>
</evidence>
<dbReference type="Proteomes" id="UP000002425">
    <property type="component" value="Chromosome"/>
</dbReference>
<dbReference type="PRINTS" id="PR00368">
    <property type="entry name" value="FADPNR"/>
</dbReference>
<dbReference type="PANTHER" id="PTHR43429">
    <property type="entry name" value="PYRIDINE NUCLEOTIDE-DISULFIDE OXIDOREDUCTASE DOMAIN-CONTAINING"/>
    <property type="match status" value="1"/>
</dbReference>
<keyword evidence="7" id="KW-1185">Reference proteome</keyword>
<dbReference type="Gene3D" id="3.50.50.60">
    <property type="entry name" value="FAD/NAD(P)-binding domain"/>
    <property type="match status" value="2"/>
</dbReference>
<dbReference type="RefSeq" id="WP_011512708.1">
    <property type="nucleotide sequence ID" value="NC_007969.1"/>
</dbReference>
<dbReference type="PANTHER" id="PTHR43429:SF3">
    <property type="entry name" value="NITRITE REDUCTASE [NAD(P)H]"/>
    <property type="match status" value="1"/>
</dbReference>
<gene>
    <name evidence="6" type="ordered locus">Pcryo_0338</name>
</gene>
<sequence>MSTETTFPITTATDAKGIVIIGAGLAGWHVIDAIRAKDKDVSITLITIDNGDRYHKPMLTMAISQNKQASDLVRATGADAAEAAQVTLLANTQVTDIDAAAQTVQLISALRSDPVYTNYATISYDKLVLAMGAHPIFPKSLPQDLVWHVNHIERFGQLQEKLAIGSQHVAIVGAGMVGTEIAEDLLKAGHEVTLIDLNDAPLSQMLPPKATARIAKAVQSQGINFLGGYQVSDVIRNDDGKLQVSYEPFAPNGEDTDAQSSEILIVDHVIASTGLTVDGKLPTAAGVEFNHRTGIVVDAPTLRTNTNNIYAIGDCMSINGVACRYVAPLRAQAATIADDVLGLEHSGYEHKPPMIRLKNKAISVMATGVPQANGNWQVTTETEDELIMNLLNDNNEVSATVTIKAPPIVSV</sequence>
<evidence type="ECO:0000313" key="7">
    <source>
        <dbReference type="Proteomes" id="UP000002425"/>
    </source>
</evidence>
<evidence type="ECO:0000256" key="2">
    <source>
        <dbReference type="ARBA" id="ARBA00006442"/>
    </source>
</evidence>
<protein>
    <submittedName>
        <fullName evidence="6">FAD-dependent pyridine nucleotide-disulfide oxidoreductase</fullName>
    </submittedName>
</protein>
<reference evidence="6" key="1">
    <citation type="submission" date="2006-03" db="EMBL/GenBank/DDBJ databases">
        <title>Complete sequence of chromosome of Psychrobacter cryohalolentis K5.</title>
        <authorList>
            <consortium name="US DOE Joint Genome Institute"/>
            <person name="Copeland A."/>
            <person name="Lucas S."/>
            <person name="Lapidus A."/>
            <person name="Barry K."/>
            <person name="Detter J.C."/>
            <person name="Glavina del Rio T."/>
            <person name="Hammon N."/>
            <person name="Israni S."/>
            <person name="Dalin E."/>
            <person name="Tice H."/>
            <person name="Pitluck S."/>
            <person name="Brettin T."/>
            <person name="Bruce D."/>
            <person name="Han C."/>
            <person name="Tapia R."/>
            <person name="Sims D.R."/>
            <person name="Gilna P."/>
            <person name="Schmutz J."/>
            <person name="Larimer F."/>
            <person name="Land M."/>
            <person name="Hauser L."/>
            <person name="Kyrpides N."/>
            <person name="Kim E."/>
            <person name="Richardson P."/>
        </authorList>
    </citation>
    <scope>NUCLEOTIDE SEQUENCE</scope>
    <source>
        <strain evidence="6">K5</strain>
    </source>
</reference>
<dbReference type="EMBL" id="CP000323">
    <property type="protein sequence ID" value="ABE74122.1"/>
    <property type="molecule type" value="Genomic_DNA"/>
</dbReference>
<evidence type="ECO:0000256" key="4">
    <source>
        <dbReference type="ARBA" id="ARBA00022827"/>
    </source>
</evidence>
<evidence type="ECO:0000256" key="1">
    <source>
        <dbReference type="ARBA" id="ARBA00001974"/>
    </source>
</evidence>
<organism evidence="6 7">
    <name type="scientific">Psychrobacter cryohalolentis (strain ATCC BAA-1226 / DSM 17306 / VKM B-2378 / K5)</name>
    <dbReference type="NCBI Taxonomy" id="335284"/>
    <lineage>
        <taxon>Bacteria</taxon>
        <taxon>Pseudomonadati</taxon>
        <taxon>Pseudomonadota</taxon>
        <taxon>Gammaproteobacteria</taxon>
        <taxon>Moraxellales</taxon>
        <taxon>Moraxellaceae</taxon>
        <taxon>Psychrobacter</taxon>
    </lineage>
</organism>
<dbReference type="STRING" id="335284.Pcryo_0338"/>
<dbReference type="InterPro" id="IPR023753">
    <property type="entry name" value="FAD/NAD-binding_dom"/>
</dbReference>
<keyword evidence="4" id="KW-0274">FAD</keyword>
<dbReference type="HOGENOM" id="CLU_003291_4_4_6"/>
<feature type="domain" description="FAD/NAD(P)-binding" evidence="5">
    <location>
        <begin position="18"/>
        <end position="325"/>
    </location>
</feature>
<dbReference type="SUPFAM" id="SSF51905">
    <property type="entry name" value="FAD/NAD(P)-binding domain"/>
    <property type="match status" value="1"/>
</dbReference>
<dbReference type="InterPro" id="IPR036188">
    <property type="entry name" value="FAD/NAD-bd_sf"/>
</dbReference>